<dbReference type="Pfam" id="PF01464">
    <property type="entry name" value="SLT"/>
    <property type="match status" value="1"/>
</dbReference>
<dbReference type="EMBL" id="DSFP01000035">
    <property type="protein sequence ID" value="HEW45888.1"/>
    <property type="molecule type" value="Genomic_DNA"/>
</dbReference>
<proteinExistence type="inferred from homology"/>
<name>A0A7C2VE71_9AQUI</name>
<evidence type="ECO:0000256" key="1">
    <source>
        <dbReference type="ARBA" id="ARBA00007734"/>
    </source>
</evidence>
<comment type="similarity">
    <text evidence="1">Belongs to the transglycosylase Slt family.</text>
</comment>
<dbReference type="PANTHER" id="PTHR37423:SF2">
    <property type="entry name" value="MEMBRANE-BOUND LYTIC MUREIN TRANSGLYCOSYLASE C"/>
    <property type="match status" value="1"/>
</dbReference>
<evidence type="ECO:0000259" key="2">
    <source>
        <dbReference type="Pfam" id="PF01464"/>
    </source>
</evidence>
<accession>A0A7C2VE71</accession>
<dbReference type="PANTHER" id="PTHR37423">
    <property type="entry name" value="SOLUBLE LYTIC MUREIN TRANSGLYCOSYLASE-RELATED"/>
    <property type="match status" value="1"/>
</dbReference>
<dbReference type="Gene3D" id="1.10.530.10">
    <property type="match status" value="1"/>
</dbReference>
<dbReference type="InterPro" id="IPR008258">
    <property type="entry name" value="Transglycosylase_SLT_dom_1"/>
</dbReference>
<feature type="domain" description="Transglycosylase SLT" evidence="2">
    <location>
        <begin position="55"/>
        <end position="163"/>
    </location>
</feature>
<sequence>MRVEGWKLELKTTREEHIRPKEDFGSYLNSAIEDLRNKESKENIPIDARVRAKVEEVSQKYSIPKELILAIIKQESNFNPKAYNKNKDGTEDRGLMQVNYQHNLRLMKEYGIENPDQLYDIETNIEIGARILYENFKRFGNWVMAVKAYNGLKANNWDYVKGVFEKISLFR</sequence>
<protein>
    <submittedName>
        <fullName evidence="3">Lytic transglycosylase domain-containing protein</fullName>
    </submittedName>
</protein>
<organism evidence="3">
    <name type="scientific">Hydrogenobacter sp</name>
    <dbReference type="NCBI Taxonomy" id="2152829"/>
    <lineage>
        <taxon>Bacteria</taxon>
        <taxon>Pseudomonadati</taxon>
        <taxon>Aquificota</taxon>
        <taxon>Aquificia</taxon>
        <taxon>Aquificales</taxon>
        <taxon>Aquificaceae</taxon>
        <taxon>Hydrogenobacter</taxon>
    </lineage>
</organism>
<dbReference type="CDD" id="cd13400">
    <property type="entry name" value="LT_IagB-like"/>
    <property type="match status" value="1"/>
</dbReference>
<evidence type="ECO:0000313" key="3">
    <source>
        <dbReference type="EMBL" id="HEW45888.1"/>
    </source>
</evidence>
<dbReference type="AlphaFoldDB" id="A0A7C2VE71"/>
<comment type="caution">
    <text evidence="3">The sequence shown here is derived from an EMBL/GenBank/DDBJ whole genome shotgun (WGS) entry which is preliminary data.</text>
</comment>
<reference evidence="3" key="1">
    <citation type="journal article" date="2020" name="mSystems">
        <title>Genome- and Community-Level Interaction Insights into Carbon Utilization and Element Cycling Functions of Hydrothermarchaeota in Hydrothermal Sediment.</title>
        <authorList>
            <person name="Zhou Z."/>
            <person name="Liu Y."/>
            <person name="Xu W."/>
            <person name="Pan J."/>
            <person name="Luo Z.H."/>
            <person name="Li M."/>
        </authorList>
    </citation>
    <scope>NUCLEOTIDE SEQUENCE [LARGE SCALE GENOMIC DNA]</scope>
    <source>
        <strain evidence="3">SpSt-132</strain>
    </source>
</reference>
<dbReference type="InterPro" id="IPR023346">
    <property type="entry name" value="Lysozyme-like_dom_sf"/>
</dbReference>
<dbReference type="SUPFAM" id="SSF53955">
    <property type="entry name" value="Lysozyme-like"/>
    <property type="match status" value="1"/>
</dbReference>
<gene>
    <name evidence="3" type="ORF">ENO47_04355</name>
</gene>